<sequence>MSMQIGEPQDSYSQQIPQDERRFTRMGWLVVAWGLFGFFAWAAFAPLDKGVASPGSVIVSGNRKTVQAPASGIIKNIAVKEGDKVKAGEVLVQLSQVQAQAQVDSLRDQYYTTLATEGRLLAERDGLDKVTFSPVLLQLQTQPRVAEIIALQNQLFHSRRLGLQSEIDGYKQSMDGMRFQLKGLQDSKVNKNIQLASLREQMNSMKQLAADGYLPRNRYLEVQRQFAEVNGSIDETLGRIGQLQKQLQESQQKVDQRFADYQREVRTQLAQTQMDASEFRNKLEMANFDLGNTAITSPVDGTVVGLTIFTQGGVVGAGDHLMDVVPSQANLVVDARLKVDMIDKVYHGLPVDLMFTAFNQNKTPKIEGSVTLISADRLVDKANGEPYYQMQVTVTPEGMKKLNAEEIKPGMPVEVFVKTGSRSLLSYLFKPILDRAHTSLTEE</sequence>
<gene>
    <name evidence="14" type="primary">prsE</name>
    <name evidence="14" type="ORF">NCTC11214_05323</name>
</gene>
<protein>
    <recommendedName>
        <fullName evidence="9">Membrane fusion protein (MFP) family protein</fullName>
    </recommendedName>
</protein>
<comment type="similarity">
    <text evidence="2 9">Belongs to the membrane fusion protein (MFP) (TC 8.A.1) family.</text>
</comment>
<dbReference type="Gene3D" id="2.40.50.100">
    <property type="match status" value="2"/>
</dbReference>
<dbReference type="GO" id="GO:0009306">
    <property type="term" value="P:protein secretion"/>
    <property type="evidence" value="ECO:0007669"/>
    <property type="project" value="InterPro"/>
</dbReference>
<reference evidence="14 15" key="1">
    <citation type="submission" date="2018-12" db="EMBL/GenBank/DDBJ databases">
        <authorList>
            <consortium name="Pathogen Informatics"/>
        </authorList>
    </citation>
    <scope>NUCLEOTIDE SEQUENCE [LARGE SCALE GENOMIC DNA]</scope>
    <source>
        <strain evidence="14 15">NCTC11214</strain>
    </source>
</reference>
<evidence type="ECO:0000256" key="6">
    <source>
        <dbReference type="ARBA" id="ARBA00022692"/>
    </source>
</evidence>
<dbReference type="KEGG" id="sof:NCTC11214_05323"/>
<evidence type="ECO:0000256" key="7">
    <source>
        <dbReference type="ARBA" id="ARBA00022989"/>
    </source>
</evidence>
<dbReference type="PANTHER" id="PTHR30386:SF17">
    <property type="entry name" value="ALKALINE PROTEASE SECRETION PROTEIN APRE"/>
    <property type="match status" value="1"/>
</dbReference>
<evidence type="ECO:0000313" key="15">
    <source>
        <dbReference type="Proteomes" id="UP000281391"/>
    </source>
</evidence>
<evidence type="ECO:0000313" key="14">
    <source>
        <dbReference type="EMBL" id="VDZ65139.1"/>
    </source>
</evidence>
<accession>A0A3S4F2X9</accession>
<keyword evidence="7 9" id="KW-1133">Transmembrane helix</keyword>
<feature type="domain" description="AprE-like long alpha-helical hairpin" evidence="12">
    <location>
        <begin position="99"/>
        <end position="286"/>
    </location>
</feature>
<dbReference type="SUPFAM" id="SSF111369">
    <property type="entry name" value="HlyD-like secretion proteins"/>
    <property type="match status" value="1"/>
</dbReference>
<feature type="domain" description="AprE-like beta-barrel" evidence="13">
    <location>
        <begin position="331"/>
        <end position="420"/>
    </location>
</feature>
<evidence type="ECO:0000259" key="13">
    <source>
        <dbReference type="Pfam" id="PF26002"/>
    </source>
</evidence>
<evidence type="ECO:0000256" key="2">
    <source>
        <dbReference type="ARBA" id="ARBA00009477"/>
    </source>
</evidence>
<evidence type="ECO:0000256" key="10">
    <source>
        <dbReference type="SAM" id="Coils"/>
    </source>
</evidence>
<evidence type="ECO:0000256" key="8">
    <source>
        <dbReference type="ARBA" id="ARBA00023136"/>
    </source>
</evidence>
<evidence type="ECO:0000256" key="1">
    <source>
        <dbReference type="ARBA" id="ARBA00004377"/>
    </source>
</evidence>
<dbReference type="AlphaFoldDB" id="A0A3S4F2X9"/>
<dbReference type="RefSeq" id="WP_128135989.1">
    <property type="nucleotide sequence ID" value="NZ_LR134117.1"/>
</dbReference>
<evidence type="ECO:0000256" key="3">
    <source>
        <dbReference type="ARBA" id="ARBA00022448"/>
    </source>
</evidence>
<dbReference type="InterPro" id="IPR010129">
    <property type="entry name" value="T1SS_HlyD"/>
</dbReference>
<feature type="domain" description="Lipoyl-binding" evidence="11">
    <location>
        <begin position="65"/>
        <end position="94"/>
    </location>
</feature>
<dbReference type="PANTHER" id="PTHR30386">
    <property type="entry name" value="MEMBRANE FUSION SUBUNIT OF EMRAB-TOLC MULTIDRUG EFFLUX PUMP"/>
    <property type="match status" value="1"/>
</dbReference>
<dbReference type="InterPro" id="IPR058982">
    <property type="entry name" value="Beta-barrel_AprE"/>
</dbReference>
<dbReference type="Proteomes" id="UP000281391">
    <property type="component" value="Chromosome"/>
</dbReference>
<dbReference type="InterPro" id="IPR058781">
    <property type="entry name" value="HH_AprE-like"/>
</dbReference>
<dbReference type="Gene3D" id="1.10.287.470">
    <property type="entry name" value="Helix hairpin bin"/>
    <property type="match status" value="1"/>
</dbReference>
<dbReference type="EMBL" id="LR134117">
    <property type="protein sequence ID" value="VDZ65139.1"/>
    <property type="molecule type" value="Genomic_DNA"/>
</dbReference>
<dbReference type="InterPro" id="IPR050739">
    <property type="entry name" value="MFP"/>
</dbReference>
<name>A0A3S4F2X9_SEROD</name>
<feature type="coiled-coil region" evidence="10">
    <location>
        <begin position="181"/>
        <end position="208"/>
    </location>
</feature>
<dbReference type="SUPFAM" id="SSF51230">
    <property type="entry name" value="Single hybrid motif"/>
    <property type="match status" value="1"/>
</dbReference>
<evidence type="ECO:0000259" key="12">
    <source>
        <dbReference type="Pfam" id="PF25994"/>
    </source>
</evidence>
<feature type="transmembrane region" description="Helical" evidence="9">
    <location>
        <begin position="26"/>
        <end position="44"/>
    </location>
</feature>
<dbReference type="InterPro" id="IPR000089">
    <property type="entry name" value="Biotin_lipoyl"/>
</dbReference>
<keyword evidence="8 9" id="KW-0472">Membrane</keyword>
<evidence type="ECO:0000259" key="11">
    <source>
        <dbReference type="Pfam" id="PF00364"/>
    </source>
</evidence>
<keyword evidence="10" id="KW-0175">Coiled coil</keyword>
<evidence type="ECO:0000256" key="4">
    <source>
        <dbReference type="ARBA" id="ARBA00022475"/>
    </source>
</evidence>
<keyword evidence="6 9" id="KW-0812">Transmembrane</keyword>
<dbReference type="Pfam" id="PF00364">
    <property type="entry name" value="Biotin_lipoyl"/>
    <property type="match status" value="1"/>
</dbReference>
<organism evidence="14 15">
    <name type="scientific">Serratia odorifera</name>
    <dbReference type="NCBI Taxonomy" id="618"/>
    <lineage>
        <taxon>Bacteria</taxon>
        <taxon>Pseudomonadati</taxon>
        <taxon>Pseudomonadota</taxon>
        <taxon>Gammaproteobacteria</taxon>
        <taxon>Enterobacterales</taxon>
        <taxon>Yersiniaceae</taxon>
        <taxon>Serratia</taxon>
    </lineage>
</organism>
<evidence type="ECO:0000256" key="5">
    <source>
        <dbReference type="ARBA" id="ARBA00022519"/>
    </source>
</evidence>
<evidence type="ECO:0000256" key="9">
    <source>
        <dbReference type="RuleBase" id="RU365093"/>
    </source>
</evidence>
<keyword evidence="4 9" id="KW-1003">Cell membrane</keyword>
<proteinExistence type="inferred from homology"/>
<dbReference type="InterPro" id="IPR011053">
    <property type="entry name" value="Single_hybrid_motif"/>
</dbReference>
<comment type="subcellular location">
    <subcellularLocation>
        <location evidence="1 9">Cell inner membrane</location>
        <topology evidence="1 9">Single-pass membrane protein</topology>
    </subcellularLocation>
</comment>
<dbReference type="PRINTS" id="PR01490">
    <property type="entry name" value="RTXTOXIND"/>
</dbReference>
<dbReference type="InterPro" id="IPR006144">
    <property type="entry name" value="Secretion_HlyD_CS"/>
</dbReference>
<dbReference type="NCBIfam" id="TIGR01843">
    <property type="entry name" value="type_I_hlyD"/>
    <property type="match status" value="1"/>
</dbReference>
<dbReference type="GO" id="GO:0005886">
    <property type="term" value="C:plasma membrane"/>
    <property type="evidence" value="ECO:0007669"/>
    <property type="project" value="UniProtKB-SubCell"/>
</dbReference>
<keyword evidence="3 9" id="KW-0813">Transport</keyword>
<dbReference type="Pfam" id="PF25994">
    <property type="entry name" value="HH_AprE"/>
    <property type="match status" value="1"/>
</dbReference>
<dbReference type="PROSITE" id="PS00543">
    <property type="entry name" value="HLYD_FAMILY"/>
    <property type="match status" value="1"/>
</dbReference>
<keyword evidence="5 9" id="KW-0997">Cell inner membrane</keyword>
<dbReference type="Pfam" id="PF26002">
    <property type="entry name" value="Beta-barrel_AprE"/>
    <property type="match status" value="1"/>
</dbReference>
<dbReference type="Gene3D" id="2.40.30.170">
    <property type="match status" value="1"/>
</dbReference>